<dbReference type="SUPFAM" id="SSF52210">
    <property type="entry name" value="Succinyl-CoA synthetase domains"/>
    <property type="match status" value="2"/>
</dbReference>
<dbReference type="RefSeq" id="WP_038617691.1">
    <property type="nucleotide sequence ID" value="NZ_CP009553.3"/>
</dbReference>
<dbReference type="PROSITE" id="PS50975">
    <property type="entry name" value="ATP_GRASP"/>
    <property type="match status" value="1"/>
</dbReference>
<evidence type="ECO:0000259" key="6">
    <source>
        <dbReference type="PROSITE" id="PS50975"/>
    </source>
</evidence>
<dbReference type="GO" id="GO:0043758">
    <property type="term" value="F:acetate-CoA ligase (ADP-forming) activity"/>
    <property type="evidence" value="ECO:0007669"/>
    <property type="project" value="InterPro"/>
</dbReference>
<dbReference type="EC" id="6.2.1.5" evidence="8"/>
<dbReference type="InterPro" id="IPR043938">
    <property type="entry name" value="Ligase_CoA_dom"/>
</dbReference>
<evidence type="ECO:0000256" key="3">
    <source>
        <dbReference type="ARBA" id="ARBA00022840"/>
    </source>
</evidence>
<accession>A0A378YF63</accession>
<dbReference type="KEGG" id="ppnm:LV28_03210"/>
<protein>
    <submittedName>
        <fullName evidence="8">Succinyl-CoA ligase [ADP-forming] subunit alpha</fullName>
        <ecNumber evidence="8">6.2.1.5</ecNumber>
    </submittedName>
</protein>
<evidence type="ECO:0000256" key="4">
    <source>
        <dbReference type="ARBA" id="ARBA00060888"/>
    </source>
</evidence>
<keyword evidence="3 5" id="KW-0067">ATP-binding</keyword>
<dbReference type="InterPro" id="IPR013815">
    <property type="entry name" value="ATP_grasp_subdomain_1"/>
</dbReference>
<dbReference type="Pfam" id="PF00583">
    <property type="entry name" value="Acetyltransf_1"/>
    <property type="match status" value="1"/>
</dbReference>
<dbReference type="Gene3D" id="3.30.470.20">
    <property type="entry name" value="ATP-grasp fold, B domain"/>
    <property type="match status" value="1"/>
</dbReference>
<dbReference type="GO" id="GO:0005524">
    <property type="term" value="F:ATP binding"/>
    <property type="evidence" value="ECO:0007669"/>
    <property type="project" value="UniProtKB-UniRule"/>
</dbReference>
<evidence type="ECO:0000259" key="7">
    <source>
        <dbReference type="PROSITE" id="PS51186"/>
    </source>
</evidence>
<dbReference type="SUPFAM" id="SSF51735">
    <property type="entry name" value="NAD(P)-binding Rossmann-fold domains"/>
    <property type="match status" value="1"/>
</dbReference>
<dbReference type="GO" id="GO:0046872">
    <property type="term" value="F:metal ion binding"/>
    <property type="evidence" value="ECO:0007669"/>
    <property type="project" value="InterPro"/>
</dbReference>
<dbReference type="SUPFAM" id="SSF56059">
    <property type="entry name" value="Glutathione synthetase ATP-binding domain-like"/>
    <property type="match status" value="1"/>
</dbReference>
<dbReference type="InterPro" id="IPR016181">
    <property type="entry name" value="Acyl_CoA_acyltransferase"/>
</dbReference>
<name>A0A378YF63_9BURK</name>
<sequence length="901" mass="96584">MTTRNLSQMFQPKSVAVIGASQRERRVGTTVLQNVIDGGFTGEIYPVNPKYSSLADRKCYRDVSDLPQAPDLAIVCTPRETVPGLIRDLGERGTRAVVVLTSGLARERDRHGVTLQERMLQHAKPHVLRILGPNCIGLLSPGIGLNASFAHMGARPGKLAFVSQSGALTTAVLDWADAREIGFSHFVSLGDSADVDFGDMLDYLASDPGTDAILMYMESIRDARKFMSAARAAARNKPVVVIKSGRVPEGAQAAASHTGAMAGADDVYDAAIRRAGMLRVDTTDELFAAVETLARLRPFWGDKLSIMTNGGGAGVMATDALVLDGGKLARLSDKTRAALDAALPTTLGRVNPVDIGGDADLARYTGTLAALCEDPETAAVLFIQAPTAVMPSLDVANALAALPKPSKNIFTCWLGGETAERARRICREAGLPTYDTPENAARAFLEAVNYRRNQSLLMETPPSIPPGFAPDVARVRAIIDGVMREGRALLSEPEAKGVLAAYGIPVVETLVAETPEQAGALAQGLGFPVAVKLVSPDITHKSDVGGVVLNIETAEQACDAARQIRKRALAAKPDARVTGYSVQRMANGAEAFELIVGVATDNVFGPVLLFGQGGTAVEVIADRTIGLPPLNLNLARDMVARARVSKLLAGYRNRPPADHEAIYLTLVKLSQLVCDVPEIAELDINPLFADAHGVLALDARIVARKPASAGHGRLAIRPYPQELESTVDAGGKPVRVRPIRPEDEPAYNAFFHTLTPQDVQFRYFGLIKELSHSQMARVTQIDYDRAMTFVATERDEQGNTRLLGVVQALADPDNTVAEFAVTVSPAAQGRGLGRALMEHIVDYSRRRGTGELIGYVLTANTRMLTLARHLGFVEDKEMEAGVLHIRLPLQQTAQAQETRKA</sequence>
<feature type="domain" description="N-acetyltransferase" evidence="7">
    <location>
        <begin position="734"/>
        <end position="894"/>
    </location>
</feature>
<dbReference type="InterPro" id="IPR051538">
    <property type="entry name" value="Acyl-CoA_Synth/Transferase"/>
</dbReference>
<dbReference type="Pfam" id="PF13380">
    <property type="entry name" value="CoA_binding_2"/>
    <property type="match status" value="1"/>
</dbReference>
<gene>
    <name evidence="8" type="primary">sucD_1</name>
    <name evidence="8" type="ORF">NCTC13160_00631</name>
</gene>
<dbReference type="InterPro" id="IPR036291">
    <property type="entry name" value="NAD(P)-bd_dom_sf"/>
</dbReference>
<dbReference type="Pfam" id="PF13549">
    <property type="entry name" value="ATP-grasp_5"/>
    <property type="match status" value="1"/>
</dbReference>
<evidence type="ECO:0000256" key="5">
    <source>
        <dbReference type="PROSITE-ProRule" id="PRU00409"/>
    </source>
</evidence>
<dbReference type="AlphaFoldDB" id="A0A378YF63"/>
<dbReference type="InterPro" id="IPR000182">
    <property type="entry name" value="GNAT_dom"/>
</dbReference>
<dbReference type="InterPro" id="IPR016102">
    <property type="entry name" value="Succinyl-CoA_synth-like"/>
</dbReference>
<dbReference type="Proteomes" id="UP000254573">
    <property type="component" value="Unassembled WGS sequence"/>
</dbReference>
<dbReference type="SUPFAM" id="SSF55729">
    <property type="entry name" value="Acyl-CoA N-acyltransferases (Nat)"/>
    <property type="match status" value="1"/>
</dbReference>
<dbReference type="GO" id="GO:0004775">
    <property type="term" value="F:succinate-CoA ligase (ADP-forming) activity"/>
    <property type="evidence" value="ECO:0007669"/>
    <property type="project" value="UniProtKB-EC"/>
</dbReference>
<dbReference type="PANTHER" id="PTHR43334:SF1">
    <property type="entry name" value="3-HYDROXYPROPIONATE--COA LIGASE [ADP-FORMING]"/>
    <property type="match status" value="1"/>
</dbReference>
<evidence type="ECO:0000313" key="8">
    <source>
        <dbReference type="EMBL" id="SUA75047.1"/>
    </source>
</evidence>
<dbReference type="GO" id="GO:0016747">
    <property type="term" value="F:acyltransferase activity, transferring groups other than amino-acyl groups"/>
    <property type="evidence" value="ECO:0007669"/>
    <property type="project" value="InterPro"/>
</dbReference>
<feature type="domain" description="ATP-grasp" evidence="6">
    <location>
        <begin position="496"/>
        <end position="532"/>
    </location>
</feature>
<evidence type="ECO:0000256" key="2">
    <source>
        <dbReference type="ARBA" id="ARBA00022741"/>
    </source>
</evidence>
<dbReference type="CDD" id="cd04301">
    <property type="entry name" value="NAT_SF"/>
    <property type="match status" value="1"/>
</dbReference>
<dbReference type="InterPro" id="IPR003781">
    <property type="entry name" value="CoA-bd"/>
</dbReference>
<keyword evidence="2 5" id="KW-0547">Nucleotide-binding</keyword>
<dbReference type="PANTHER" id="PTHR43334">
    <property type="entry name" value="ACETATE--COA LIGASE [ADP-FORMING]"/>
    <property type="match status" value="1"/>
</dbReference>
<reference evidence="8 9" key="1">
    <citation type="submission" date="2018-06" db="EMBL/GenBank/DDBJ databases">
        <authorList>
            <consortium name="Pathogen Informatics"/>
            <person name="Doyle S."/>
        </authorList>
    </citation>
    <scope>NUCLEOTIDE SEQUENCE [LARGE SCALE GENOMIC DNA]</scope>
    <source>
        <strain evidence="8 9">NCTC13160</strain>
    </source>
</reference>
<dbReference type="Gene3D" id="3.40.50.261">
    <property type="entry name" value="Succinyl-CoA synthetase domains"/>
    <property type="match status" value="2"/>
</dbReference>
<evidence type="ECO:0000256" key="1">
    <source>
        <dbReference type="ARBA" id="ARBA00022598"/>
    </source>
</evidence>
<dbReference type="EMBL" id="UGSG01000001">
    <property type="protein sequence ID" value="SUA75047.1"/>
    <property type="molecule type" value="Genomic_DNA"/>
</dbReference>
<comment type="similarity">
    <text evidence="4">In the N-terminal section; belongs to the acetate CoA ligase alpha subunit family.</text>
</comment>
<dbReference type="PROSITE" id="PS51186">
    <property type="entry name" value="GNAT"/>
    <property type="match status" value="1"/>
</dbReference>
<dbReference type="Pfam" id="PF19045">
    <property type="entry name" value="Ligase_CoA_2"/>
    <property type="match status" value="1"/>
</dbReference>
<evidence type="ECO:0000313" key="9">
    <source>
        <dbReference type="Proteomes" id="UP000254573"/>
    </source>
</evidence>
<dbReference type="Gene3D" id="3.40.630.30">
    <property type="match status" value="1"/>
</dbReference>
<dbReference type="InterPro" id="IPR032875">
    <property type="entry name" value="Succ_CoA_lig_flav_dom"/>
</dbReference>
<dbReference type="Pfam" id="PF13607">
    <property type="entry name" value="Succ_CoA_lig"/>
    <property type="match status" value="1"/>
</dbReference>
<dbReference type="STRING" id="93220.A6P55_24210"/>
<dbReference type="InterPro" id="IPR011761">
    <property type="entry name" value="ATP-grasp"/>
</dbReference>
<dbReference type="FunFam" id="3.30.1490.20:FF:000020">
    <property type="entry name" value="Protein lysine acetyltransferase"/>
    <property type="match status" value="1"/>
</dbReference>
<dbReference type="SMART" id="SM00881">
    <property type="entry name" value="CoA_binding"/>
    <property type="match status" value="1"/>
</dbReference>
<dbReference type="Gene3D" id="3.40.50.720">
    <property type="entry name" value="NAD(P)-binding Rossmann-like Domain"/>
    <property type="match status" value="1"/>
</dbReference>
<proteinExistence type="inferred from homology"/>
<organism evidence="8 9">
    <name type="scientific">Pandoraea pnomenusa</name>
    <dbReference type="NCBI Taxonomy" id="93220"/>
    <lineage>
        <taxon>Bacteria</taxon>
        <taxon>Pseudomonadati</taxon>
        <taxon>Pseudomonadota</taxon>
        <taxon>Betaproteobacteria</taxon>
        <taxon>Burkholderiales</taxon>
        <taxon>Burkholderiaceae</taxon>
        <taxon>Pandoraea</taxon>
    </lineage>
</organism>
<dbReference type="Gene3D" id="3.30.1490.20">
    <property type="entry name" value="ATP-grasp fold, A domain"/>
    <property type="match status" value="1"/>
</dbReference>
<dbReference type="OrthoDB" id="9807426at2"/>
<keyword evidence="1 8" id="KW-0436">Ligase</keyword>